<evidence type="ECO:0000313" key="2">
    <source>
        <dbReference type="Proteomes" id="UP000828251"/>
    </source>
</evidence>
<comment type="caution">
    <text evidence="1">The sequence shown here is derived from an EMBL/GenBank/DDBJ whole genome shotgun (WGS) entry which is preliminary data.</text>
</comment>
<reference evidence="1 2" key="1">
    <citation type="journal article" date="2021" name="Plant Biotechnol. J.">
        <title>Multi-omics assisted identification of the key and species-specific regulatory components of drought-tolerant mechanisms in Gossypium stocksii.</title>
        <authorList>
            <person name="Yu D."/>
            <person name="Ke L."/>
            <person name="Zhang D."/>
            <person name="Wu Y."/>
            <person name="Sun Y."/>
            <person name="Mei J."/>
            <person name="Sun J."/>
            <person name="Sun Y."/>
        </authorList>
    </citation>
    <scope>NUCLEOTIDE SEQUENCE [LARGE SCALE GENOMIC DNA]</scope>
    <source>
        <strain evidence="2">cv. E1</strain>
        <tissue evidence="1">Leaf</tissue>
    </source>
</reference>
<dbReference type="OrthoDB" id="1000634at2759"/>
<protein>
    <submittedName>
        <fullName evidence="1">Uncharacterized protein</fullName>
    </submittedName>
</protein>
<name>A0A9D3U8D1_9ROSI</name>
<dbReference type="AlphaFoldDB" id="A0A9D3U8D1"/>
<accession>A0A9D3U8D1</accession>
<keyword evidence="2" id="KW-1185">Reference proteome</keyword>
<organism evidence="1 2">
    <name type="scientific">Gossypium stocksii</name>
    <dbReference type="NCBI Taxonomy" id="47602"/>
    <lineage>
        <taxon>Eukaryota</taxon>
        <taxon>Viridiplantae</taxon>
        <taxon>Streptophyta</taxon>
        <taxon>Embryophyta</taxon>
        <taxon>Tracheophyta</taxon>
        <taxon>Spermatophyta</taxon>
        <taxon>Magnoliopsida</taxon>
        <taxon>eudicotyledons</taxon>
        <taxon>Gunneridae</taxon>
        <taxon>Pentapetalae</taxon>
        <taxon>rosids</taxon>
        <taxon>malvids</taxon>
        <taxon>Malvales</taxon>
        <taxon>Malvaceae</taxon>
        <taxon>Malvoideae</taxon>
        <taxon>Gossypium</taxon>
    </lineage>
</organism>
<sequence>MAWEHLCYPKGMRGIRFRDLHLFNIAHLGRQVWRLLNFKICFKVLSAKYFLEGDVFRSKYYDKLSFTWASIAKAIEALKDGFLW</sequence>
<dbReference type="Proteomes" id="UP000828251">
    <property type="component" value="Unassembled WGS sequence"/>
</dbReference>
<evidence type="ECO:0000313" key="1">
    <source>
        <dbReference type="EMBL" id="KAH1031832.1"/>
    </source>
</evidence>
<gene>
    <name evidence="1" type="ORF">J1N35_044006</name>
</gene>
<dbReference type="EMBL" id="JAIQCV010000013">
    <property type="protein sequence ID" value="KAH1031832.1"/>
    <property type="molecule type" value="Genomic_DNA"/>
</dbReference>
<proteinExistence type="predicted"/>